<dbReference type="InterPro" id="IPR014287">
    <property type="entry name" value="Nase_Fe-Fe_AnfO"/>
</dbReference>
<protein>
    <submittedName>
        <fullName evidence="2">Fe-only nitrogenase accessory protein AnfO</fullName>
    </submittedName>
</protein>
<proteinExistence type="predicted"/>
<name>A0A2G9X032_9HYPH</name>
<dbReference type="NCBIfam" id="TIGR02940">
    <property type="entry name" value="anfO_nitrog"/>
    <property type="match status" value="1"/>
</dbReference>
<sequence length="273" mass="28638">MPCSTTWKSRRTRSGCSTSGEPPARHALGAAAPPPFPSSDAARNVMKIAVHTDAAGRPVSLYEDGVIHLYEGGGDRWSKIGEFAFALPDGASIPLVRGLVERVAASLRDCRTLISGDRNGYIYSLLGQEMGFSCWTSEGSVDDQLAMVARRQSEMTAGQGASACATAACASSGCGGRKAPACGPDVEVPPPKDLGGGRLRVDVAAVMRQLPGLNSRQILIPVLEGGAFSEIEVICDHLPRWFAARIAQLGLEYTSETLLGVGVVATVTRPAVQ</sequence>
<evidence type="ECO:0000256" key="1">
    <source>
        <dbReference type="SAM" id="MobiDB-lite"/>
    </source>
</evidence>
<dbReference type="AlphaFoldDB" id="A0A2G9X032"/>
<keyword evidence="3" id="KW-1185">Reference proteome</keyword>
<dbReference type="OrthoDB" id="200286at2"/>
<dbReference type="Proteomes" id="UP000231070">
    <property type="component" value="Unassembled WGS sequence"/>
</dbReference>
<reference evidence="2 3" key="1">
    <citation type="submission" date="2017-08" db="EMBL/GenBank/DDBJ databases">
        <title>Pleomorphomonas carboxidotrophicus sp. nov., a new mesophilic hydrogenogenic carboxidotroph.</title>
        <authorList>
            <person name="Esquivel-Elizondo S."/>
            <person name="Krajmalnik-Brown R."/>
            <person name="Maldonado J."/>
        </authorList>
    </citation>
    <scope>NUCLEOTIDE SEQUENCE [LARGE SCALE GENOMIC DNA]</scope>
    <source>
        <strain evidence="2 3">SVCO-16</strain>
    </source>
</reference>
<accession>A0A2G9X032</accession>
<evidence type="ECO:0000313" key="2">
    <source>
        <dbReference type="EMBL" id="PIP00264.1"/>
    </source>
</evidence>
<gene>
    <name evidence="2" type="primary">anfO</name>
    <name evidence="2" type="ORF">CJ014_05895</name>
</gene>
<dbReference type="EMBL" id="NQVN01000002">
    <property type="protein sequence ID" value="PIP00264.1"/>
    <property type="molecule type" value="Genomic_DNA"/>
</dbReference>
<evidence type="ECO:0000313" key="3">
    <source>
        <dbReference type="Proteomes" id="UP000231070"/>
    </source>
</evidence>
<dbReference type="Pfam" id="PF09582">
    <property type="entry name" value="AnfO_nitrog"/>
    <property type="match status" value="1"/>
</dbReference>
<feature type="region of interest" description="Disordered" evidence="1">
    <location>
        <begin position="1"/>
        <end position="33"/>
    </location>
</feature>
<organism evidence="2 3">
    <name type="scientific">Pleomorphomonas carboxyditropha</name>
    <dbReference type="NCBI Taxonomy" id="2023338"/>
    <lineage>
        <taxon>Bacteria</taxon>
        <taxon>Pseudomonadati</taxon>
        <taxon>Pseudomonadota</taxon>
        <taxon>Alphaproteobacteria</taxon>
        <taxon>Hyphomicrobiales</taxon>
        <taxon>Pleomorphomonadaceae</taxon>
        <taxon>Pleomorphomonas</taxon>
    </lineage>
</organism>
<comment type="caution">
    <text evidence="2">The sequence shown here is derived from an EMBL/GenBank/DDBJ whole genome shotgun (WGS) entry which is preliminary data.</text>
</comment>